<organism evidence="1 2">
    <name type="scientific">Avena sativa</name>
    <name type="common">Oat</name>
    <dbReference type="NCBI Taxonomy" id="4498"/>
    <lineage>
        <taxon>Eukaryota</taxon>
        <taxon>Viridiplantae</taxon>
        <taxon>Streptophyta</taxon>
        <taxon>Embryophyta</taxon>
        <taxon>Tracheophyta</taxon>
        <taxon>Spermatophyta</taxon>
        <taxon>Magnoliopsida</taxon>
        <taxon>Liliopsida</taxon>
        <taxon>Poales</taxon>
        <taxon>Poaceae</taxon>
        <taxon>BOP clade</taxon>
        <taxon>Pooideae</taxon>
        <taxon>Poodae</taxon>
        <taxon>Poeae</taxon>
        <taxon>Poeae Chloroplast Group 1 (Aveneae type)</taxon>
        <taxon>Aveninae</taxon>
        <taxon>Avena</taxon>
    </lineage>
</organism>
<evidence type="ECO:0000313" key="2">
    <source>
        <dbReference type="Proteomes" id="UP001732700"/>
    </source>
</evidence>
<sequence>MQNRLWTADRLEKRGFPNCGLCPLCKQTTESITHLLVNCRFTIRLWGLVKDWLGLHALHPTQWTGLTIKTWWSRMAEGPIPNRKAMASLTLLTTWEVWNE</sequence>
<accession>A0ACD5VX66</accession>
<dbReference type="EnsemblPlants" id="AVESA.00010b.r2.3DG0538630.1">
    <property type="protein sequence ID" value="AVESA.00010b.r2.3DG0538630.1.CDS.1"/>
    <property type="gene ID" value="AVESA.00010b.r2.3DG0538630"/>
</dbReference>
<reference evidence="1" key="2">
    <citation type="submission" date="2025-09" db="UniProtKB">
        <authorList>
            <consortium name="EnsemblPlants"/>
        </authorList>
    </citation>
    <scope>IDENTIFICATION</scope>
</reference>
<evidence type="ECO:0000313" key="1">
    <source>
        <dbReference type="EnsemblPlants" id="AVESA.00010b.r2.3DG0538630.1.CDS.1"/>
    </source>
</evidence>
<protein>
    <submittedName>
        <fullName evidence="1">Uncharacterized protein</fullName>
    </submittedName>
</protein>
<name>A0ACD5VX66_AVESA</name>
<keyword evidence="2" id="KW-1185">Reference proteome</keyword>
<reference evidence="1" key="1">
    <citation type="submission" date="2021-05" db="EMBL/GenBank/DDBJ databases">
        <authorList>
            <person name="Scholz U."/>
            <person name="Mascher M."/>
            <person name="Fiebig A."/>
        </authorList>
    </citation>
    <scope>NUCLEOTIDE SEQUENCE [LARGE SCALE GENOMIC DNA]</scope>
</reference>
<proteinExistence type="predicted"/>
<dbReference type="Proteomes" id="UP001732700">
    <property type="component" value="Chromosome 3D"/>
</dbReference>